<dbReference type="Pfam" id="PF09368">
    <property type="entry name" value="Sas10"/>
    <property type="match status" value="1"/>
</dbReference>
<evidence type="ECO:0000313" key="7">
    <source>
        <dbReference type="EMBL" id="KAK9997486.1"/>
    </source>
</evidence>
<feature type="compositionally biased region" description="Acidic residues" evidence="5">
    <location>
        <begin position="47"/>
        <end position="62"/>
    </location>
</feature>
<accession>A0AAW2CH01</accession>
<dbReference type="InterPro" id="IPR007146">
    <property type="entry name" value="Sas10/Utp3/C1D"/>
</dbReference>
<reference evidence="7 8" key="1">
    <citation type="submission" date="2024-01" db="EMBL/GenBank/DDBJ databases">
        <title>A telomere-to-telomere, gap-free genome of sweet tea (Lithocarpus litseifolius).</title>
        <authorList>
            <person name="Zhou J."/>
        </authorList>
    </citation>
    <scope>NUCLEOTIDE SEQUENCE [LARGE SCALE GENOMIC DNA]</scope>
    <source>
        <strain evidence="7">Zhou-2022a</strain>
        <tissue evidence="7">Leaf</tissue>
    </source>
</reference>
<evidence type="ECO:0000256" key="4">
    <source>
        <dbReference type="ARBA" id="ARBA00023242"/>
    </source>
</evidence>
<dbReference type="Pfam" id="PF04000">
    <property type="entry name" value="Sas10_Utp3"/>
    <property type="match status" value="1"/>
</dbReference>
<keyword evidence="3" id="KW-0597">Phosphoprotein</keyword>
<dbReference type="PANTHER" id="PTHR13237">
    <property type="entry name" value="SOMETHING ABOUT SILENCING PROTEIN 10-RELATED"/>
    <property type="match status" value="1"/>
</dbReference>
<dbReference type="PANTHER" id="PTHR13237:SF8">
    <property type="entry name" value="SOMETHING ABOUT SILENCING PROTEIN 10"/>
    <property type="match status" value="1"/>
</dbReference>
<feature type="domain" description="Sas10 C-terminal" evidence="6">
    <location>
        <begin position="338"/>
        <end position="384"/>
    </location>
</feature>
<evidence type="ECO:0000256" key="2">
    <source>
        <dbReference type="ARBA" id="ARBA00010979"/>
    </source>
</evidence>
<name>A0AAW2CH01_9ROSI</name>
<organism evidence="7 8">
    <name type="scientific">Lithocarpus litseifolius</name>
    <dbReference type="NCBI Taxonomy" id="425828"/>
    <lineage>
        <taxon>Eukaryota</taxon>
        <taxon>Viridiplantae</taxon>
        <taxon>Streptophyta</taxon>
        <taxon>Embryophyta</taxon>
        <taxon>Tracheophyta</taxon>
        <taxon>Spermatophyta</taxon>
        <taxon>Magnoliopsida</taxon>
        <taxon>eudicotyledons</taxon>
        <taxon>Gunneridae</taxon>
        <taxon>Pentapetalae</taxon>
        <taxon>rosids</taxon>
        <taxon>fabids</taxon>
        <taxon>Fagales</taxon>
        <taxon>Fagaceae</taxon>
        <taxon>Lithocarpus</taxon>
    </lineage>
</organism>
<comment type="subcellular location">
    <subcellularLocation>
        <location evidence="1">Nucleus</location>
    </subcellularLocation>
</comment>
<keyword evidence="8" id="KW-1185">Reference proteome</keyword>
<dbReference type="GO" id="GO:0032040">
    <property type="term" value="C:small-subunit processome"/>
    <property type="evidence" value="ECO:0007669"/>
    <property type="project" value="TreeGrafter"/>
</dbReference>
<protein>
    <recommendedName>
        <fullName evidence="6">Sas10 C-terminal domain-containing protein</fullName>
    </recommendedName>
</protein>
<dbReference type="EMBL" id="JAZDWU010000007">
    <property type="protein sequence ID" value="KAK9997486.1"/>
    <property type="molecule type" value="Genomic_DNA"/>
</dbReference>
<gene>
    <name evidence="7" type="ORF">SO802_022172</name>
</gene>
<proteinExistence type="inferred from homology"/>
<feature type="region of interest" description="Disordered" evidence="5">
    <location>
        <begin position="45"/>
        <end position="99"/>
    </location>
</feature>
<dbReference type="AlphaFoldDB" id="A0AAW2CH01"/>
<comment type="caution">
    <text evidence="7">The sequence shown here is derived from an EMBL/GenBank/DDBJ whole genome shotgun (WGS) entry which is preliminary data.</text>
</comment>
<dbReference type="InterPro" id="IPR018972">
    <property type="entry name" value="Sas10_C_dom"/>
</dbReference>
<keyword evidence="4" id="KW-0539">Nucleus</keyword>
<comment type="similarity">
    <text evidence="2">Belongs to the SAS10 family.</text>
</comment>
<evidence type="ECO:0000256" key="5">
    <source>
        <dbReference type="SAM" id="MobiDB-lite"/>
    </source>
</evidence>
<evidence type="ECO:0000259" key="6">
    <source>
        <dbReference type="Pfam" id="PF09368"/>
    </source>
</evidence>
<evidence type="ECO:0000256" key="1">
    <source>
        <dbReference type="ARBA" id="ARBA00004123"/>
    </source>
</evidence>
<evidence type="ECO:0000313" key="8">
    <source>
        <dbReference type="Proteomes" id="UP001459277"/>
    </source>
</evidence>
<dbReference type="GO" id="GO:0000462">
    <property type="term" value="P:maturation of SSU-rRNA from tricistronic rRNA transcript (SSU-rRNA, 5.8S rRNA, LSU-rRNA)"/>
    <property type="evidence" value="ECO:0007669"/>
    <property type="project" value="TreeGrafter"/>
</dbReference>
<sequence>MGAVPRRLRRPTSKGASPTFNLISCEAKEVVYHRISVFEYGNTMGINDDEDEDDGEDDEIGDIDTKKKGDCNFDVEEMSAKRKGRKKSPERKEALDETGAAYEEVKKDLSALSKEEQMDVLYSSAPELVGLLLELNDAIEQLERKVDPLLSLVKKEEIMMEKAVRYLEVNQLLFLSYWQAITFNFLKSEGQPIRDHLACFVEIQSLLDKCLLLSKIFSTNLLELEWDRRLVTYDDFDDDSINMRATSFSNGHAGSLSTSKLSQIVSAKLNKPKVVSGEDDLPKRDDVGESMSFNCWLELESNLRLMLGLGMKLTILGLMRMLTWKWTSAVPTSPEPIDGKRHINYQMEKNRGLTWKHKKQTKNRRKYKEQHKKKVNCRKGQLDQVIDRVASGLASSSLLSRYRRVKNQHQGQKDHSIAPRILSPICPTPAVVADQQASGTDYVARTRTRTRTRHGHGHEDTAIFEK</sequence>
<evidence type="ECO:0000256" key="3">
    <source>
        <dbReference type="ARBA" id="ARBA00022553"/>
    </source>
</evidence>
<dbReference type="Proteomes" id="UP001459277">
    <property type="component" value="Unassembled WGS sequence"/>
</dbReference>